<comment type="caution">
    <text evidence="2">The sequence shown here is derived from an EMBL/GenBank/DDBJ whole genome shotgun (WGS) entry which is preliminary data.</text>
</comment>
<organism evidence="2 3">
    <name type="scientific">Gnathostoma spinigerum</name>
    <dbReference type="NCBI Taxonomy" id="75299"/>
    <lineage>
        <taxon>Eukaryota</taxon>
        <taxon>Metazoa</taxon>
        <taxon>Ecdysozoa</taxon>
        <taxon>Nematoda</taxon>
        <taxon>Chromadorea</taxon>
        <taxon>Rhabditida</taxon>
        <taxon>Spirurina</taxon>
        <taxon>Gnathostomatomorpha</taxon>
        <taxon>Gnathostomatoidea</taxon>
        <taxon>Gnathostomatidae</taxon>
        <taxon>Gnathostoma</taxon>
    </lineage>
</organism>
<evidence type="ECO:0000313" key="2">
    <source>
        <dbReference type="EMBL" id="MFH4974909.1"/>
    </source>
</evidence>
<keyword evidence="1" id="KW-0732">Signal</keyword>
<dbReference type="InterPro" id="IPR029033">
    <property type="entry name" value="His_PPase_superfam"/>
</dbReference>
<dbReference type="Proteomes" id="UP001608902">
    <property type="component" value="Unassembled WGS sequence"/>
</dbReference>
<feature type="signal peptide" evidence="1">
    <location>
        <begin position="1"/>
        <end position="17"/>
    </location>
</feature>
<evidence type="ECO:0000313" key="3">
    <source>
        <dbReference type="Proteomes" id="UP001608902"/>
    </source>
</evidence>
<proteinExistence type="predicted"/>
<accession>A0ABD6E4K7</accession>
<dbReference type="AlphaFoldDB" id="A0ABD6E4K7"/>
<gene>
    <name evidence="2" type="ORF">AB6A40_001618</name>
</gene>
<protein>
    <submittedName>
        <fullName evidence="2">Uncharacterized protein</fullName>
    </submittedName>
</protein>
<keyword evidence="3" id="KW-1185">Reference proteome</keyword>
<evidence type="ECO:0000256" key="1">
    <source>
        <dbReference type="SAM" id="SignalP"/>
    </source>
</evidence>
<dbReference type="SUPFAM" id="SSF53254">
    <property type="entry name" value="Phosphoglycerate mutase-like"/>
    <property type="match status" value="1"/>
</dbReference>
<dbReference type="Gene3D" id="3.40.50.1240">
    <property type="entry name" value="Phosphoglycerate mutase-like"/>
    <property type="match status" value="1"/>
</dbReference>
<sequence length="173" mass="20071">MFLKVELFLAALSFAIAERERPIFVMAFWRNGDRYSTLSFVSDEDPKLNEVDQESLSPLGVGQCEHIGLRLARHYQHLNFCDPKKMKLSATYSQRTRSCAAHAFTAMCEFAHGRSTADRTFRYALTAMNMIESKENDRIGEPFRSCPAARKMERNLAEMFLRQKKDINMVWFL</sequence>
<dbReference type="EMBL" id="JBGFUD010000616">
    <property type="protein sequence ID" value="MFH4974909.1"/>
    <property type="molecule type" value="Genomic_DNA"/>
</dbReference>
<reference evidence="2 3" key="1">
    <citation type="submission" date="2024-08" db="EMBL/GenBank/DDBJ databases">
        <title>Gnathostoma spinigerum genome.</title>
        <authorList>
            <person name="Gonzalez-Bertolin B."/>
            <person name="Monzon S."/>
            <person name="Zaballos A."/>
            <person name="Jimenez P."/>
            <person name="Dekumyoy P."/>
            <person name="Varona S."/>
            <person name="Cuesta I."/>
            <person name="Sumanam S."/>
            <person name="Adisakwattana P."/>
            <person name="Gasser R.B."/>
            <person name="Hernandez-Gonzalez A."/>
            <person name="Young N.D."/>
            <person name="Perteguer M.J."/>
        </authorList>
    </citation>
    <scope>NUCLEOTIDE SEQUENCE [LARGE SCALE GENOMIC DNA]</scope>
    <source>
        <strain evidence="2">AL3</strain>
        <tissue evidence="2">Liver</tissue>
    </source>
</reference>
<feature type="chain" id="PRO_5044754290" evidence="1">
    <location>
        <begin position="18"/>
        <end position="173"/>
    </location>
</feature>
<dbReference type="GO" id="GO:0016791">
    <property type="term" value="F:phosphatase activity"/>
    <property type="evidence" value="ECO:0007669"/>
    <property type="project" value="UniProtKB-ARBA"/>
</dbReference>
<name>A0ABD6E4K7_9BILA</name>